<dbReference type="Proteomes" id="UP000829494">
    <property type="component" value="Chromosome"/>
</dbReference>
<evidence type="ECO:0000313" key="3">
    <source>
        <dbReference type="Proteomes" id="UP000829494"/>
    </source>
</evidence>
<sequence>MRFGARAAGQAASEAADRRARGGRVYSVVVELESARAGAAPDLSDVIEQVESGGWHLDRVEAAALAAHARPMVLLIFRVA</sequence>
<accession>A0ABY3Z8X1</accession>
<keyword evidence="3" id="KW-1185">Reference proteome</keyword>
<evidence type="ECO:0000256" key="1">
    <source>
        <dbReference type="SAM" id="MobiDB-lite"/>
    </source>
</evidence>
<proteinExistence type="predicted"/>
<evidence type="ECO:0000313" key="2">
    <source>
        <dbReference type="EMBL" id="UNZ06218.1"/>
    </source>
</evidence>
<dbReference type="EMBL" id="CP094298">
    <property type="protein sequence ID" value="UNZ06218.1"/>
    <property type="molecule type" value="Genomic_DNA"/>
</dbReference>
<gene>
    <name evidence="2" type="ORF">SRIMR7_29130</name>
</gene>
<name>A0ABY3Z8X1_STRRM</name>
<feature type="compositionally biased region" description="Low complexity" evidence="1">
    <location>
        <begin position="1"/>
        <end position="14"/>
    </location>
</feature>
<organism evidence="2 3">
    <name type="scientific">Streptomyces rimosus subsp. rimosus</name>
    <dbReference type="NCBI Taxonomy" id="132474"/>
    <lineage>
        <taxon>Bacteria</taxon>
        <taxon>Bacillati</taxon>
        <taxon>Actinomycetota</taxon>
        <taxon>Actinomycetes</taxon>
        <taxon>Kitasatosporales</taxon>
        <taxon>Streptomycetaceae</taxon>
        <taxon>Streptomyces</taxon>
    </lineage>
</organism>
<reference evidence="2 3" key="1">
    <citation type="submission" date="2022-03" db="EMBL/GenBank/DDBJ databases">
        <title>Complete genome of Streptomyces rimosus ssp. rimosus R7 (=ATCC 10970).</title>
        <authorList>
            <person name="Beganovic S."/>
            <person name="Ruckert C."/>
            <person name="Busche T."/>
            <person name="Kalinowski J."/>
            <person name="Wittmann C."/>
        </authorList>
    </citation>
    <scope>NUCLEOTIDE SEQUENCE [LARGE SCALE GENOMIC DNA]</scope>
    <source>
        <strain evidence="2 3">R7</strain>
    </source>
</reference>
<feature type="region of interest" description="Disordered" evidence="1">
    <location>
        <begin position="1"/>
        <end position="22"/>
    </location>
</feature>
<protein>
    <submittedName>
        <fullName evidence="2">Uncharacterized protein</fullName>
    </submittedName>
</protein>